<keyword evidence="2" id="KW-0496">Mitochondrion</keyword>
<dbReference type="Proteomes" id="UP000191144">
    <property type="component" value="Chromosome F"/>
</dbReference>
<dbReference type="Pfam" id="PF08692">
    <property type="entry name" value="Pet20"/>
    <property type="match status" value="2"/>
</dbReference>
<dbReference type="InterPro" id="IPR014804">
    <property type="entry name" value="Pet20-like"/>
</dbReference>
<feature type="region of interest" description="Disordered" evidence="3">
    <location>
        <begin position="47"/>
        <end position="82"/>
    </location>
</feature>
<evidence type="ECO:0000256" key="2">
    <source>
        <dbReference type="ARBA" id="ARBA00023128"/>
    </source>
</evidence>
<keyword evidence="5" id="KW-1185">Reference proteome</keyword>
<name>A0A1G4JWK7_9SACH</name>
<evidence type="ECO:0000313" key="5">
    <source>
        <dbReference type="Proteomes" id="UP000191144"/>
    </source>
</evidence>
<feature type="compositionally biased region" description="Basic and acidic residues" evidence="3">
    <location>
        <begin position="72"/>
        <end position="82"/>
    </location>
</feature>
<comment type="subcellular location">
    <subcellularLocation>
        <location evidence="1">Mitochondrion</location>
    </subcellularLocation>
</comment>
<proteinExistence type="predicted"/>
<dbReference type="GO" id="GO:0005739">
    <property type="term" value="C:mitochondrion"/>
    <property type="evidence" value="ECO:0007669"/>
    <property type="project" value="UniProtKB-SubCell"/>
</dbReference>
<evidence type="ECO:0000313" key="4">
    <source>
        <dbReference type="EMBL" id="SCU95455.1"/>
    </source>
</evidence>
<protein>
    <submittedName>
        <fullName evidence="4">LAME_0F12222g1_1</fullName>
    </submittedName>
</protein>
<reference evidence="5" key="1">
    <citation type="submission" date="2016-03" db="EMBL/GenBank/DDBJ databases">
        <authorList>
            <person name="Devillers Hugo."/>
        </authorList>
    </citation>
    <scope>NUCLEOTIDE SEQUENCE [LARGE SCALE GENOMIC DNA]</scope>
</reference>
<gene>
    <name evidence="4" type="ORF">LAME_0F12222G</name>
</gene>
<accession>A0A1G4JWK7</accession>
<sequence length="235" mass="27010">MLPTQASPSMLRSTLSAHIKQASRAGSFWVRRWQSSFTFSSNKSLLQKEQVKDEKHKKKQGKEASTVSIDASSDKKASKRELRPKFRNNADYSWLPKAPSTAHLKARDVSTTVLYSGYRPFFMKPVEQTKNDSTLYEFAMKLENLSEPLPWISSATGTEFYGEWDSVPTDVIKKLRPFQPPSHNVTAQDLTSRKLLHEKLVEQEKQKLINRSKGRKKPVIRLMQLRKKLNDQEGD</sequence>
<dbReference type="AlphaFoldDB" id="A0A1G4JWK7"/>
<dbReference type="EMBL" id="LT598477">
    <property type="protein sequence ID" value="SCU95455.1"/>
    <property type="molecule type" value="Genomic_DNA"/>
</dbReference>
<evidence type="ECO:0000256" key="1">
    <source>
        <dbReference type="ARBA" id="ARBA00004173"/>
    </source>
</evidence>
<organism evidence="4 5">
    <name type="scientific">Lachancea meyersii CBS 8951</name>
    <dbReference type="NCBI Taxonomy" id="1266667"/>
    <lineage>
        <taxon>Eukaryota</taxon>
        <taxon>Fungi</taxon>
        <taxon>Dikarya</taxon>
        <taxon>Ascomycota</taxon>
        <taxon>Saccharomycotina</taxon>
        <taxon>Saccharomycetes</taxon>
        <taxon>Saccharomycetales</taxon>
        <taxon>Saccharomycetaceae</taxon>
        <taxon>Lachancea</taxon>
    </lineage>
</organism>
<evidence type="ECO:0000256" key="3">
    <source>
        <dbReference type="SAM" id="MobiDB-lite"/>
    </source>
</evidence>
<dbReference type="OrthoDB" id="4056195at2759"/>